<name>A0A418W441_9PROT</name>
<reference evidence="2 3" key="1">
    <citation type="submission" date="2018-09" db="EMBL/GenBank/DDBJ databases">
        <authorList>
            <person name="Zhu H."/>
        </authorList>
    </citation>
    <scope>NUCLEOTIDE SEQUENCE [LARGE SCALE GENOMIC DNA]</scope>
    <source>
        <strain evidence="2 3">K2W22B-5</strain>
    </source>
</reference>
<proteinExistence type="predicted"/>
<keyword evidence="3" id="KW-1185">Reference proteome</keyword>
<feature type="coiled-coil region" evidence="1">
    <location>
        <begin position="55"/>
        <end position="89"/>
    </location>
</feature>
<sequence>MTMLWLLATMLTLGFGAMGERYLRVRADRQTAKLKALMERLDVYDNYNKLAAVRRAEVEEALSTLNQEVAAAQAEVRGHQSALEAAESQAPLEFHCFDRVARADGQLWYVAVEALDDKAPWTGVKHYALVAENAEDARRRIQERHPTPNSVAIGPPTPLTLPER</sequence>
<gene>
    <name evidence="2" type="ORF">D3877_09925</name>
</gene>
<dbReference type="RefSeq" id="WP_119830429.1">
    <property type="nucleotide sequence ID" value="NZ_QYUL01000001.1"/>
</dbReference>
<comment type="caution">
    <text evidence="2">The sequence shown here is derived from an EMBL/GenBank/DDBJ whole genome shotgun (WGS) entry which is preliminary data.</text>
</comment>
<accession>A0A418W441</accession>
<dbReference type="EMBL" id="QYUL01000001">
    <property type="protein sequence ID" value="RJF84790.1"/>
    <property type="molecule type" value="Genomic_DNA"/>
</dbReference>
<organism evidence="2 3">
    <name type="scientific">Azospirillum cavernae</name>
    <dbReference type="NCBI Taxonomy" id="2320860"/>
    <lineage>
        <taxon>Bacteria</taxon>
        <taxon>Pseudomonadati</taxon>
        <taxon>Pseudomonadota</taxon>
        <taxon>Alphaproteobacteria</taxon>
        <taxon>Rhodospirillales</taxon>
        <taxon>Azospirillaceae</taxon>
        <taxon>Azospirillum</taxon>
    </lineage>
</organism>
<evidence type="ECO:0000313" key="3">
    <source>
        <dbReference type="Proteomes" id="UP000283458"/>
    </source>
</evidence>
<protein>
    <submittedName>
        <fullName evidence="2">Uncharacterized protein</fullName>
    </submittedName>
</protein>
<dbReference type="AlphaFoldDB" id="A0A418W441"/>
<evidence type="ECO:0000256" key="1">
    <source>
        <dbReference type="SAM" id="Coils"/>
    </source>
</evidence>
<dbReference type="OrthoDB" id="7305654at2"/>
<dbReference type="Proteomes" id="UP000283458">
    <property type="component" value="Unassembled WGS sequence"/>
</dbReference>
<keyword evidence="1" id="KW-0175">Coiled coil</keyword>
<evidence type="ECO:0000313" key="2">
    <source>
        <dbReference type="EMBL" id="RJF84790.1"/>
    </source>
</evidence>